<dbReference type="Gene3D" id="3.40.50.1000">
    <property type="entry name" value="HAD superfamily/HAD-like"/>
    <property type="match status" value="1"/>
</dbReference>
<evidence type="ECO:0000256" key="2">
    <source>
        <dbReference type="ARBA" id="ARBA00008799"/>
    </source>
</evidence>
<dbReference type="GO" id="GO:0005829">
    <property type="term" value="C:cytosol"/>
    <property type="evidence" value="ECO:0007669"/>
    <property type="project" value="TreeGrafter"/>
</dbReference>
<dbReference type="SUPFAM" id="SSF53756">
    <property type="entry name" value="UDP-Glycosyltransferase/glycogen phosphorylase"/>
    <property type="match status" value="1"/>
</dbReference>
<dbReference type="Gene3D" id="3.30.70.1020">
    <property type="entry name" value="Trehalose-6-phosphate phosphatase related protein, domain 2"/>
    <property type="match status" value="1"/>
</dbReference>
<dbReference type="InterPro" id="IPR006379">
    <property type="entry name" value="HAD-SF_hydro_IIB"/>
</dbReference>
<dbReference type="CDD" id="cd01627">
    <property type="entry name" value="HAD_TPP"/>
    <property type="match status" value="1"/>
</dbReference>
<dbReference type="InterPro" id="IPR003337">
    <property type="entry name" value="Trehalose_PPase"/>
</dbReference>
<name>A0A3S2WWL7_9SPHI</name>
<dbReference type="NCBIfam" id="TIGR00685">
    <property type="entry name" value="T6PP"/>
    <property type="match status" value="1"/>
</dbReference>
<dbReference type="GO" id="GO:0003825">
    <property type="term" value="F:alpha,alpha-trehalose-phosphate synthase (UDP-forming) activity"/>
    <property type="evidence" value="ECO:0007669"/>
    <property type="project" value="TreeGrafter"/>
</dbReference>
<evidence type="ECO:0000313" key="4">
    <source>
        <dbReference type="Proteomes" id="UP000282759"/>
    </source>
</evidence>
<comment type="similarity">
    <text evidence="1">In the C-terminal section; belongs to the trehalose phosphatase family.</text>
</comment>
<dbReference type="PANTHER" id="PTHR10788">
    <property type="entry name" value="TREHALOSE-6-PHOSPHATE SYNTHASE"/>
    <property type="match status" value="1"/>
</dbReference>
<dbReference type="Gene3D" id="3.40.50.2000">
    <property type="entry name" value="Glycogen Phosphorylase B"/>
    <property type="match status" value="2"/>
</dbReference>
<dbReference type="NCBIfam" id="TIGR01484">
    <property type="entry name" value="HAD-SF-IIB"/>
    <property type="match status" value="1"/>
</dbReference>
<accession>A0A3S2WWL7</accession>
<protein>
    <submittedName>
        <fullName evidence="3">Bifunctional alpha,alpha-trehalose-phosphate synthase (UDP-forming)/trehalose-phosphatase</fullName>
    </submittedName>
</protein>
<dbReference type="GO" id="GO:0004805">
    <property type="term" value="F:trehalose-phosphatase activity"/>
    <property type="evidence" value="ECO:0007669"/>
    <property type="project" value="TreeGrafter"/>
</dbReference>
<dbReference type="OrthoDB" id="9761633at2"/>
<gene>
    <name evidence="3" type="ORF">EOD41_16635</name>
</gene>
<sequence>MLIRHGQKLPTGDHMHPLLHDLKKGKMSKLFIIANRLPVTVEETAEGNFYRQSSGGLVSAISAYLRLEDSNQFTKKIWVGVSECAERVWASAESVTPPEYDFKPVFVPPKLYEHYYNGFSNSVLWPLFHYFPSFADYQPSYFEGYLKVNAKFASELERILDPKDTVWIHDYHLLPLAAMLRKKFPQLTIGFFLHIPFPSYELFRVIPREWQHELLSGMLGADVIGFHTEDYLQHFLTSVRKVIKARIDHRTISWDGRDIQIGDFPIGIDYNKFQGASSDHGVLTKRSEYLRSKLDKRLIFSVDRLDYSKGVFNRLKGYREFLVQNPHYKEKVVFALVIVPSRDTISKYAERKKLIDEYIGNFNSRYGNINWQPVIYQYGHLSFEELVGMYTACDLALITPLRDGMNLVAKEFVASRRDRQGVLVLSEMAGAANELTEALLINPNDRKEIAKMIKIGLEMTPDEQERRMTAMQKRLQEYNVVTWAKEFFTALARISSEQMKKEPLLLDNFAKAKMFQAYSLAESRLILLDYDGTLSPFYKDPQMAMPSQTVLQLLRELSTDPANKVYIVSGRDSGSLENWLGHLPLGLIAEHGVKIRHHGGSWQVSGLGSIKAALSEIAAVMNKFVQQCPGSFIEQKDFSIAWHYRNADMALAEVKAKQLHLALQEKADLSELSILNGHKVIEVKGAAINKGMAIAMLLDDGKYDFILSAGDDQTDEDMFRKLRGEPHAFTIKVGSEASIAAYNLLTPYLLQELLQRLSATTQAAREYESNI</sequence>
<evidence type="ECO:0000256" key="1">
    <source>
        <dbReference type="ARBA" id="ARBA00006330"/>
    </source>
</evidence>
<dbReference type="PANTHER" id="PTHR10788:SF106">
    <property type="entry name" value="BCDNA.GH08860"/>
    <property type="match status" value="1"/>
</dbReference>
<dbReference type="CDD" id="cd03788">
    <property type="entry name" value="GT20_TPS"/>
    <property type="match status" value="1"/>
</dbReference>
<evidence type="ECO:0000313" key="3">
    <source>
        <dbReference type="EMBL" id="RVT98419.1"/>
    </source>
</evidence>
<comment type="similarity">
    <text evidence="2">Belongs to the glycosyltransferase 20 family.</text>
</comment>
<dbReference type="Pfam" id="PF02358">
    <property type="entry name" value="Trehalose_PPase"/>
    <property type="match status" value="1"/>
</dbReference>
<dbReference type="EMBL" id="SACK01000008">
    <property type="protein sequence ID" value="RVT98419.1"/>
    <property type="molecule type" value="Genomic_DNA"/>
</dbReference>
<keyword evidence="4" id="KW-1185">Reference proteome</keyword>
<dbReference type="InterPro" id="IPR023214">
    <property type="entry name" value="HAD_sf"/>
</dbReference>
<dbReference type="InterPro" id="IPR036412">
    <property type="entry name" value="HAD-like_sf"/>
</dbReference>
<comment type="caution">
    <text evidence="3">The sequence shown here is derived from an EMBL/GenBank/DDBJ whole genome shotgun (WGS) entry which is preliminary data.</text>
</comment>
<proteinExistence type="inferred from homology"/>
<dbReference type="Pfam" id="PF00982">
    <property type="entry name" value="Glyco_transf_20"/>
    <property type="match status" value="1"/>
</dbReference>
<dbReference type="SUPFAM" id="SSF56784">
    <property type="entry name" value="HAD-like"/>
    <property type="match status" value="1"/>
</dbReference>
<dbReference type="GO" id="GO:0005992">
    <property type="term" value="P:trehalose biosynthetic process"/>
    <property type="evidence" value="ECO:0007669"/>
    <property type="project" value="InterPro"/>
</dbReference>
<reference evidence="3 4" key="1">
    <citation type="submission" date="2019-01" db="EMBL/GenBank/DDBJ databases">
        <authorList>
            <person name="Chen W.-M."/>
        </authorList>
    </citation>
    <scope>NUCLEOTIDE SEQUENCE [LARGE SCALE GENOMIC DNA]</scope>
    <source>
        <strain evidence="3 4">YBJ-36</strain>
    </source>
</reference>
<dbReference type="InterPro" id="IPR001830">
    <property type="entry name" value="Glyco_trans_20"/>
</dbReference>
<dbReference type="AlphaFoldDB" id="A0A3S2WWL7"/>
<dbReference type="Proteomes" id="UP000282759">
    <property type="component" value="Unassembled WGS sequence"/>
</dbReference>
<dbReference type="NCBIfam" id="NF011071">
    <property type="entry name" value="PRK14501.1"/>
    <property type="match status" value="1"/>
</dbReference>
<organism evidence="3 4">
    <name type="scientific">Mucilaginibacter limnophilus</name>
    <dbReference type="NCBI Taxonomy" id="1932778"/>
    <lineage>
        <taxon>Bacteria</taxon>
        <taxon>Pseudomonadati</taxon>
        <taxon>Bacteroidota</taxon>
        <taxon>Sphingobacteriia</taxon>
        <taxon>Sphingobacteriales</taxon>
        <taxon>Sphingobacteriaceae</taxon>
        <taxon>Mucilaginibacter</taxon>
    </lineage>
</organism>